<proteinExistence type="predicted"/>
<comment type="caution">
    <text evidence="2">The sequence shown here is derived from an EMBL/GenBank/DDBJ whole genome shotgun (WGS) entry which is preliminary data.</text>
</comment>
<feature type="transmembrane region" description="Helical" evidence="1">
    <location>
        <begin position="177"/>
        <end position="202"/>
    </location>
</feature>
<feature type="transmembrane region" description="Helical" evidence="1">
    <location>
        <begin position="125"/>
        <end position="148"/>
    </location>
</feature>
<evidence type="ECO:0000313" key="3">
    <source>
        <dbReference type="Proteomes" id="UP000588158"/>
    </source>
</evidence>
<name>A0A841AGI2_9MICO</name>
<keyword evidence="3" id="KW-1185">Reference proteome</keyword>
<keyword evidence="1" id="KW-1133">Transmembrane helix</keyword>
<accession>A0A841AGI2</accession>
<feature type="transmembrane region" description="Helical" evidence="1">
    <location>
        <begin position="264"/>
        <end position="286"/>
    </location>
</feature>
<dbReference type="AlphaFoldDB" id="A0A841AGI2"/>
<gene>
    <name evidence="2" type="ORF">HNR70_002203</name>
</gene>
<evidence type="ECO:0000256" key="1">
    <source>
        <dbReference type="SAM" id="Phobius"/>
    </source>
</evidence>
<feature type="transmembrane region" description="Helical" evidence="1">
    <location>
        <begin position="75"/>
        <end position="95"/>
    </location>
</feature>
<keyword evidence="1" id="KW-0812">Transmembrane</keyword>
<organism evidence="2 3">
    <name type="scientific">Brachybacterium aquaticum</name>
    <dbReference type="NCBI Taxonomy" id="1432564"/>
    <lineage>
        <taxon>Bacteria</taxon>
        <taxon>Bacillati</taxon>
        <taxon>Actinomycetota</taxon>
        <taxon>Actinomycetes</taxon>
        <taxon>Micrococcales</taxon>
        <taxon>Dermabacteraceae</taxon>
        <taxon>Brachybacterium</taxon>
    </lineage>
</organism>
<feature type="transmembrane region" description="Helical" evidence="1">
    <location>
        <begin position="6"/>
        <end position="30"/>
    </location>
</feature>
<evidence type="ECO:0000313" key="2">
    <source>
        <dbReference type="EMBL" id="MBB5832390.1"/>
    </source>
</evidence>
<feature type="transmembrane region" description="Helical" evidence="1">
    <location>
        <begin position="223"/>
        <end position="244"/>
    </location>
</feature>
<dbReference type="Proteomes" id="UP000588158">
    <property type="component" value="Unassembled WGS sequence"/>
</dbReference>
<reference evidence="2 3" key="1">
    <citation type="submission" date="2020-08" db="EMBL/GenBank/DDBJ databases">
        <title>Sequencing the genomes of 1000 actinobacteria strains.</title>
        <authorList>
            <person name="Klenk H.-P."/>
        </authorList>
    </citation>
    <scope>NUCLEOTIDE SEQUENCE [LARGE SCALE GENOMIC DNA]</scope>
    <source>
        <strain evidence="2 3">DSM 28796</strain>
    </source>
</reference>
<keyword evidence="1" id="KW-0472">Membrane</keyword>
<dbReference type="RefSeq" id="WP_184325728.1">
    <property type="nucleotide sequence ID" value="NZ_JACHLZ010000001.1"/>
</dbReference>
<feature type="transmembrane region" description="Helical" evidence="1">
    <location>
        <begin position="42"/>
        <end position="63"/>
    </location>
</feature>
<sequence length="315" mass="32185">MFLGSLIPLLMLLLIPLLVVVAVLLIADALGHERTGLHRGALIARWIGVPLGMIVTVAVVTWAQTVSAGSEHFATGAFAAAGPFLGGIVLVLAIAMGEMSLPAPRTAVRRASLQRRTAGSIVPRGALVLAGLALAALALVTATGALLASGGNTFMVVEGVGDDGVPWGAVYGPFPGWHYTVVIAVGTVALLLVALLALRLILRRRPSDDPQDILLRRRSSTSVAGAVVLAAAACTLPVSVFLLHPLVLVRGLYEITPAMQAGTAIAGIGILAALLALPVGLVMVVFPQTIARRAPRRRPSAAPGAGVAGVEGVAR</sequence>
<protein>
    <submittedName>
        <fullName evidence="2">Uncharacterized protein</fullName>
    </submittedName>
</protein>
<dbReference type="EMBL" id="JACHLZ010000001">
    <property type="protein sequence ID" value="MBB5832390.1"/>
    <property type="molecule type" value="Genomic_DNA"/>
</dbReference>